<dbReference type="RefSeq" id="WP_110988870.1">
    <property type="nucleotide sequence ID" value="NZ_CAWNWM010000032.1"/>
</dbReference>
<organism evidence="2 3">
    <name type="scientific">Acaryochloris thomasi RCC1774</name>
    <dbReference type="NCBI Taxonomy" id="1764569"/>
    <lineage>
        <taxon>Bacteria</taxon>
        <taxon>Bacillati</taxon>
        <taxon>Cyanobacteriota</taxon>
        <taxon>Cyanophyceae</taxon>
        <taxon>Acaryochloridales</taxon>
        <taxon>Acaryochloridaceae</taxon>
        <taxon>Acaryochloris</taxon>
        <taxon>Acaryochloris thomasi</taxon>
    </lineage>
</organism>
<proteinExistence type="predicted"/>
<reference evidence="2 3" key="1">
    <citation type="journal article" date="2018" name="Sci. Rep.">
        <title>A novel species of the marine cyanobacterium Acaryochloris with a unique pigment content and lifestyle.</title>
        <authorList>
            <person name="Partensky F."/>
            <person name="Six C."/>
            <person name="Ratin M."/>
            <person name="Garczarek L."/>
            <person name="Vaulot D."/>
            <person name="Probert I."/>
            <person name="Calteau A."/>
            <person name="Gourvil P."/>
            <person name="Marie D."/>
            <person name="Grebert T."/>
            <person name="Bouchier C."/>
            <person name="Le Panse S."/>
            <person name="Gachenot M."/>
            <person name="Rodriguez F."/>
            <person name="Garrido J.L."/>
        </authorList>
    </citation>
    <scope>NUCLEOTIDE SEQUENCE [LARGE SCALE GENOMIC DNA]</scope>
    <source>
        <strain evidence="2 3">RCC1774</strain>
    </source>
</reference>
<dbReference type="AlphaFoldDB" id="A0A2W1JK82"/>
<dbReference type="Proteomes" id="UP000248857">
    <property type="component" value="Unassembled WGS sequence"/>
</dbReference>
<keyword evidence="3" id="KW-1185">Reference proteome</keyword>
<sequence length="65" mass="7293">MPNPKGNTESLKHFARGDDSKEPLADQPVQVRLPVSLDAKVRALQNRTAWMRKVLIEAAEREGLI</sequence>
<evidence type="ECO:0000313" key="2">
    <source>
        <dbReference type="EMBL" id="PZD70634.1"/>
    </source>
</evidence>
<dbReference type="OrthoDB" id="488725at2"/>
<evidence type="ECO:0000256" key="1">
    <source>
        <dbReference type="SAM" id="MobiDB-lite"/>
    </source>
</evidence>
<dbReference type="EMBL" id="PQWO01000032">
    <property type="protein sequence ID" value="PZD70634.1"/>
    <property type="molecule type" value="Genomic_DNA"/>
</dbReference>
<feature type="compositionally biased region" description="Basic and acidic residues" evidence="1">
    <location>
        <begin position="10"/>
        <end position="24"/>
    </location>
</feature>
<comment type="caution">
    <text evidence="2">The sequence shown here is derived from an EMBL/GenBank/DDBJ whole genome shotgun (WGS) entry which is preliminary data.</text>
</comment>
<feature type="region of interest" description="Disordered" evidence="1">
    <location>
        <begin position="1"/>
        <end position="27"/>
    </location>
</feature>
<protein>
    <submittedName>
        <fullName evidence="2">Uncharacterized protein</fullName>
    </submittedName>
</protein>
<name>A0A2W1JK82_9CYAN</name>
<evidence type="ECO:0000313" key="3">
    <source>
        <dbReference type="Proteomes" id="UP000248857"/>
    </source>
</evidence>
<accession>A0A2W1JK82</accession>
<gene>
    <name evidence="2" type="ORF">C1752_10484</name>
</gene>